<protein>
    <submittedName>
        <fullName evidence="1">Uncharacterized protein</fullName>
    </submittedName>
</protein>
<reference evidence="1 2" key="1">
    <citation type="submission" date="2011-11" db="EMBL/GenBank/DDBJ databases">
        <title>The Noncontiguous Finished sequence of Saccharomonospora cyanea NA-134.</title>
        <authorList>
            <consortium name="US DOE Joint Genome Institute"/>
            <person name="Lucas S."/>
            <person name="Han J."/>
            <person name="Lapidus A."/>
            <person name="Cheng J.-F."/>
            <person name="Goodwin L."/>
            <person name="Pitluck S."/>
            <person name="Peters L."/>
            <person name="Ovchinnikova G."/>
            <person name="Lu M."/>
            <person name="Detter J.C."/>
            <person name="Han C."/>
            <person name="Tapia R."/>
            <person name="Land M."/>
            <person name="Hauser L."/>
            <person name="Kyrpides N."/>
            <person name="Ivanova N."/>
            <person name="Pagani I."/>
            <person name="Brambilla E.-M."/>
            <person name="Klenk H.-P."/>
            <person name="Woyke T."/>
        </authorList>
    </citation>
    <scope>NUCLEOTIDE SEQUENCE [LARGE SCALE GENOMIC DNA]</scope>
    <source>
        <strain evidence="1 2">NA-134</strain>
    </source>
</reference>
<accession>H5XR63</accession>
<dbReference type="Proteomes" id="UP000002791">
    <property type="component" value="Chromosome"/>
</dbReference>
<organism evidence="1 2">
    <name type="scientific">Saccharomonospora cyanea NA-134</name>
    <dbReference type="NCBI Taxonomy" id="882082"/>
    <lineage>
        <taxon>Bacteria</taxon>
        <taxon>Bacillati</taxon>
        <taxon>Actinomycetota</taxon>
        <taxon>Actinomycetes</taxon>
        <taxon>Pseudonocardiales</taxon>
        <taxon>Pseudonocardiaceae</taxon>
        <taxon>Saccharomonospora</taxon>
    </lineage>
</organism>
<dbReference type="HOGENOM" id="CLU_2976593_0_0_11"/>
<evidence type="ECO:0000313" key="1">
    <source>
        <dbReference type="EMBL" id="EHR62304.1"/>
    </source>
</evidence>
<gene>
    <name evidence="1" type="ORF">SaccyDRAFT_3475</name>
</gene>
<name>H5XR63_9PSEU</name>
<keyword evidence="2" id="KW-1185">Reference proteome</keyword>
<evidence type="ECO:0000313" key="2">
    <source>
        <dbReference type="Proteomes" id="UP000002791"/>
    </source>
</evidence>
<proteinExistence type="predicted"/>
<dbReference type="AlphaFoldDB" id="H5XR63"/>
<dbReference type="EMBL" id="CM001440">
    <property type="protein sequence ID" value="EHR62304.1"/>
    <property type="molecule type" value="Genomic_DNA"/>
</dbReference>
<sequence>MLPITEQRVRFLLEVIEKVDPVTISQELESLSVSCLKWPANSYWSAILRDTSGMQRGW</sequence>